<dbReference type="InterPro" id="IPR022369">
    <property type="entry name" value="Integral_membrane_TerC_rswitch"/>
</dbReference>
<evidence type="ECO:0000256" key="4">
    <source>
        <dbReference type="ARBA" id="ARBA00022989"/>
    </source>
</evidence>
<dbReference type="EMBL" id="BAABDO010000157">
    <property type="protein sequence ID" value="GAA4157548.1"/>
    <property type="molecule type" value="Genomic_DNA"/>
</dbReference>
<feature type="compositionally biased region" description="Low complexity" evidence="6">
    <location>
        <begin position="318"/>
        <end position="327"/>
    </location>
</feature>
<protein>
    <submittedName>
        <fullName evidence="8">TerC family protein</fullName>
    </submittedName>
</protein>
<feature type="transmembrane region" description="Helical" evidence="7">
    <location>
        <begin position="129"/>
        <end position="148"/>
    </location>
</feature>
<dbReference type="RefSeq" id="WP_345025043.1">
    <property type="nucleotide sequence ID" value="NZ_BAABDO010000157.1"/>
</dbReference>
<feature type="transmembrane region" description="Helical" evidence="7">
    <location>
        <begin position="6"/>
        <end position="26"/>
    </location>
</feature>
<feature type="transmembrane region" description="Helical" evidence="7">
    <location>
        <begin position="103"/>
        <end position="123"/>
    </location>
</feature>
<accession>A0ABP7ZH18</accession>
<feature type="transmembrane region" description="Helical" evidence="7">
    <location>
        <begin position="224"/>
        <end position="245"/>
    </location>
</feature>
<gene>
    <name evidence="8" type="ORF">GCM10022416_59150</name>
</gene>
<reference evidence="9" key="1">
    <citation type="journal article" date="2019" name="Int. J. Syst. Evol. Microbiol.">
        <title>The Global Catalogue of Microorganisms (GCM) 10K type strain sequencing project: providing services to taxonomists for standard genome sequencing and annotation.</title>
        <authorList>
            <consortium name="The Broad Institute Genomics Platform"/>
            <consortium name="The Broad Institute Genome Sequencing Center for Infectious Disease"/>
            <person name="Wu L."/>
            <person name="Ma J."/>
        </authorList>
    </citation>
    <scope>NUCLEOTIDE SEQUENCE [LARGE SCALE GENOMIC DNA]</scope>
    <source>
        <strain evidence="9">JCM 17316</strain>
    </source>
</reference>
<feature type="transmembrane region" description="Helical" evidence="7">
    <location>
        <begin position="287"/>
        <end position="306"/>
    </location>
</feature>
<dbReference type="Proteomes" id="UP001500266">
    <property type="component" value="Unassembled WGS sequence"/>
</dbReference>
<feature type="transmembrane region" description="Helical" evidence="7">
    <location>
        <begin position="38"/>
        <end position="60"/>
    </location>
</feature>
<comment type="similarity">
    <text evidence="2">Belongs to the TerC family.</text>
</comment>
<organism evidence="8 9">
    <name type="scientific">Actinomadura keratinilytica</name>
    <dbReference type="NCBI Taxonomy" id="547461"/>
    <lineage>
        <taxon>Bacteria</taxon>
        <taxon>Bacillati</taxon>
        <taxon>Actinomycetota</taxon>
        <taxon>Actinomycetes</taxon>
        <taxon>Streptosporangiales</taxon>
        <taxon>Thermomonosporaceae</taxon>
        <taxon>Actinomadura</taxon>
    </lineage>
</organism>
<sequence length="344" mass="37312">MLDVPLWLWAAFAATVIIALTVDLLAHRGAHIIGFREAAVWSGLWVGLALIFAVVVYAVLGATAATEYTTAWLLEKSLSVDNLFVFALIFAYFKVPRAYQHRVLFFGIFGALVFRGIFLALGVAVVSRFTMVLFVFAAVLFYSTYKILKHDQSSFDPGTSVAVRLLRKLIPVQNEYTGTRFIVRQAGRRVATPLLAVVVAIEAADLVFAVDSVPAVLAVSDDTFIVYSSNAFAILGLRALYFLLAGLLDRFHHLSKGLAVILAFIGVKLVLQAAHKTIHPGVPEIPSLVSLAVIITVLTVAVAASLRRPRPPAPPVTTGPAATDAAPDIWTTEERRPRQPAARP</sequence>
<dbReference type="PANTHER" id="PTHR30238">
    <property type="entry name" value="MEMBRANE BOUND PREDICTED REDOX MODULATOR"/>
    <property type="match status" value="1"/>
</dbReference>
<keyword evidence="3 7" id="KW-0812">Transmembrane</keyword>
<proteinExistence type="inferred from homology"/>
<dbReference type="NCBIfam" id="TIGR03718">
    <property type="entry name" value="R_switched_Alx"/>
    <property type="match status" value="1"/>
</dbReference>
<evidence type="ECO:0000256" key="2">
    <source>
        <dbReference type="ARBA" id="ARBA00007511"/>
    </source>
</evidence>
<feature type="transmembrane region" description="Helical" evidence="7">
    <location>
        <begin position="72"/>
        <end position="91"/>
    </location>
</feature>
<comment type="caution">
    <text evidence="8">The sequence shown here is derived from an EMBL/GenBank/DDBJ whole genome shotgun (WGS) entry which is preliminary data.</text>
</comment>
<evidence type="ECO:0000256" key="3">
    <source>
        <dbReference type="ARBA" id="ARBA00022692"/>
    </source>
</evidence>
<keyword evidence="9" id="KW-1185">Reference proteome</keyword>
<evidence type="ECO:0000256" key="7">
    <source>
        <dbReference type="SAM" id="Phobius"/>
    </source>
</evidence>
<evidence type="ECO:0000256" key="1">
    <source>
        <dbReference type="ARBA" id="ARBA00004141"/>
    </source>
</evidence>
<evidence type="ECO:0000313" key="9">
    <source>
        <dbReference type="Proteomes" id="UP001500266"/>
    </source>
</evidence>
<feature type="transmembrane region" description="Helical" evidence="7">
    <location>
        <begin position="194"/>
        <end position="218"/>
    </location>
</feature>
<keyword evidence="5 7" id="KW-0472">Membrane</keyword>
<feature type="transmembrane region" description="Helical" evidence="7">
    <location>
        <begin position="257"/>
        <end position="275"/>
    </location>
</feature>
<comment type="subcellular location">
    <subcellularLocation>
        <location evidence="1">Membrane</location>
        <topology evidence="1">Multi-pass membrane protein</topology>
    </subcellularLocation>
</comment>
<dbReference type="InterPro" id="IPR005496">
    <property type="entry name" value="Integral_membrane_TerC"/>
</dbReference>
<dbReference type="PANTHER" id="PTHR30238:SF0">
    <property type="entry name" value="THYLAKOID MEMBRANE PROTEIN TERC, CHLOROPLASTIC"/>
    <property type="match status" value="1"/>
</dbReference>
<dbReference type="Pfam" id="PF03741">
    <property type="entry name" value="TerC"/>
    <property type="match status" value="1"/>
</dbReference>
<feature type="region of interest" description="Disordered" evidence="6">
    <location>
        <begin position="309"/>
        <end position="344"/>
    </location>
</feature>
<evidence type="ECO:0000313" key="8">
    <source>
        <dbReference type="EMBL" id="GAA4157548.1"/>
    </source>
</evidence>
<evidence type="ECO:0000256" key="5">
    <source>
        <dbReference type="ARBA" id="ARBA00023136"/>
    </source>
</evidence>
<evidence type="ECO:0000256" key="6">
    <source>
        <dbReference type="SAM" id="MobiDB-lite"/>
    </source>
</evidence>
<keyword evidence="4 7" id="KW-1133">Transmembrane helix</keyword>
<name>A0ABP7ZH18_9ACTN</name>